<dbReference type="PANTHER" id="PTHR42705:SF3">
    <property type="entry name" value="ATP-DEPENDENT DNA LIGASE"/>
    <property type="match status" value="1"/>
</dbReference>
<dbReference type="InterPro" id="IPR052171">
    <property type="entry name" value="NHEJ_LigD"/>
</dbReference>
<dbReference type="NCBIfam" id="TIGR02778">
    <property type="entry name" value="ligD_pol"/>
    <property type="match status" value="1"/>
</dbReference>
<dbReference type="CDD" id="cd04865">
    <property type="entry name" value="LigD_Pol_like_2"/>
    <property type="match status" value="1"/>
</dbReference>
<dbReference type="EMBL" id="BAAAOG010000001">
    <property type="protein sequence ID" value="GAA1944627.1"/>
    <property type="molecule type" value="Genomic_DNA"/>
</dbReference>
<dbReference type="InterPro" id="IPR014145">
    <property type="entry name" value="LigD_pol_dom"/>
</dbReference>
<dbReference type="Pfam" id="PF21686">
    <property type="entry name" value="LigD_Prim-Pol"/>
    <property type="match status" value="1"/>
</dbReference>
<name>A0ABP5BJT3_9MICO</name>
<sequence length="421" mass="46346">MVPVSPSKSTGEILEVDGHEVRVSNPDKVVFPQPGLTKLDVVRYYLAVSEGALRGAGGRPMVLKRFVKGIGEEAFFQKRVPENHPDFVDTATLHYARGTSAEEAVIRDAAGLAWVVNLGCLDLNPHPVRAEDLDHPDELRVDLDPMPGVDWSQIVDVAMVAREVLDDVGLVGWPKTSGSRGLHILVRIVPQWDFKQVRLAAETLAREIENRAPGLATARWWKEERGESVFVDFNQNAKDRTVASAYSIRPLPDARVSTPMDWGEVAVRRPEGFTVATVLERFAEIGDPHAGIDDAVGTLDGLLRLAEELGPAEKPPRGSGTADGRRQSTMPLIEVARTKTKPEALAALDEWRSRHPSVVPLLHPADVLVDGMRGSSSLWYRVRVNLQHVPEAERPPQEHLLADYDPWAGKTWPGDGPQPGR</sequence>
<evidence type="ECO:0000313" key="3">
    <source>
        <dbReference type="EMBL" id="GAA1944627.1"/>
    </source>
</evidence>
<keyword evidence="4" id="KW-1185">Reference proteome</keyword>
<comment type="caution">
    <text evidence="3">The sequence shown here is derived from an EMBL/GenBank/DDBJ whole genome shotgun (WGS) entry which is preliminary data.</text>
</comment>
<reference evidence="4" key="1">
    <citation type="journal article" date="2019" name="Int. J. Syst. Evol. Microbiol.">
        <title>The Global Catalogue of Microorganisms (GCM) 10K type strain sequencing project: providing services to taxonomists for standard genome sequencing and annotation.</title>
        <authorList>
            <consortium name="The Broad Institute Genomics Platform"/>
            <consortium name="The Broad Institute Genome Sequencing Center for Infectious Disease"/>
            <person name="Wu L."/>
            <person name="Ma J."/>
        </authorList>
    </citation>
    <scope>NUCLEOTIDE SEQUENCE [LARGE SCALE GENOMIC DNA]</scope>
    <source>
        <strain evidence="4">JCM 14901</strain>
    </source>
</reference>
<proteinExistence type="predicted"/>
<dbReference type="PANTHER" id="PTHR42705">
    <property type="entry name" value="BIFUNCTIONAL NON-HOMOLOGOUS END JOINING PROTEIN LIGD"/>
    <property type="match status" value="1"/>
</dbReference>
<protein>
    <submittedName>
        <fullName evidence="3">DNA polymerase domain-containing protein</fullName>
    </submittedName>
</protein>
<evidence type="ECO:0000259" key="2">
    <source>
        <dbReference type="Pfam" id="PF21686"/>
    </source>
</evidence>
<accession>A0ABP5BJT3</accession>
<evidence type="ECO:0000256" key="1">
    <source>
        <dbReference type="SAM" id="MobiDB-lite"/>
    </source>
</evidence>
<gene>
    <name evidence="3" type="ORF">GCM10009776_03110</name>
</gene>
<feature type="domain" description="DNA ligase D polymerase" evidence="2">
    <location>
        <begin position="37"/>
        <end position="289"/>
    </location>
</feature>
<feature type="region of interest" description="Disordered" evidence="1">
    <location>
        <begin position="308"/>
        <end position="328"/>
    </location>
</feature>
<organism evidence="3 4">
    <name type="scientific">Microbacterium deminutum</name>
    <dbReference type="NCBI Taxonomy" id="344164"/>
    <lineage>
        <taxon>Bacteria</taxon>
        <taxon>Bacillati</taxon>
        <taxon>Actinomycetota</taxon>
        <taxon>Actinomycetes</taxon>
        <taxon>Micrococcales</taxon>
        <taxon>Microbacteriaceae</taxon>
        <taxon>Microbacterium</taxon>
    </lineage>
</organism>
<evidence type="ECO:0000313" key="4">
    <source>
        <dbReference type="Proteomes" id="UP001499933"/>
    </source>
</evidence>
<dbReference type="Gene3D" id="3.90.920.10">
    <property type="entry name" value="DNA primase, PRIM domain"/>
    <property type="match status" value="1"/>
</dbReference>
<dbReference type="Proteomes" id="UP001499933">
    <property type="component" value="Unassembled WGS sequence"/>
</dbReference>